<feature type="transmembrane region" description="Helical" evidence="2">
    <location>
        <begin position="279"/>
        <end position="305"/>
    </location>
</feature>
<gene>
    <name evidence="3" type="ORF">C483_10656</name>
</gene>
<evidence type="ECO:0000313" key="4">
    <source>
        <dbReference type="Proteomes" id="UP000011519"/>
    </source>
</evidence>
<name>L9ZXV6_9EURY</name>
<dbReference type="RefSeq" id="WP_006653327.1">
    <property type="nucleotide sequence ID" value="NZ_AOIM01000033.1"/>
</dbReference>
<feature type="compositionally biased region" description="Basic and acidic residues" evidence="1">
    <location>
        <begin position="19"/>
        <end position="50"/>
    </location>
</feature>
<keyword evidence="2" id="KW-0472">Membrane</keyword>
<dbReference type="Pfam" id="PF01944">
    <property type="entry name" value="SpoIIM"/>
    <property type="match status" value="1"/>
</dbReference>
<comment type="caution">
    <text evidence="3">The sequence shown here is derived from an EMBL/GenBank/DDBJ whole genome shotgun (WGS) entry which is preliminary data.</text>
</comment>
<feature type="region of interest" description="Disordered" evidence="1">
    <location>
        <begin position="1"/>
        <end position="102"/>
    </location>
</feature>
<feature type="transmembrane region" description="Helical" evidence="2">
    <location>
        <begin position="136"/>
        <end position="155"/>
    </location>
</feature>
<feature type="compositionally biased region" description="Basic and acidic residues" evidence="1">
    <location>
        <begin position="64"/>
        <end position="75"/>
    </location>
</feature>
<dbReference type="PANTHER" id="PTHR35337">
    <property type="entry name" value="SLR1478 PROTEIN"/>
    <property type="match status" value="1"/>
</dbReference>
<dbReference type="Proteomes" id="UP000011519">
    <property type="component" value="Unassembled WGS sequence"/>
</dbReference>
<proteinExistence type="predicted"/>
<dbReference type="EMBL" id="AOIM01000033">
    <property type="protein sequence ID" value="ELY91139.1"/>
    <property type="molecule type" value="Genomic_DNA"/>
</dbReference>
<sequence>MNSADEGGTADESLTDEQPDARDEEPPHSRELERERDSEGEGKGEDERITVDPSLTGADSAGDSSRRADATRATDTDSDSDPTAPGGPPGRDPGRDGPTPGANAHRNWFGILVGLSVAAFLTAAITVLTQDAIEPVLGITALGIGFAAAAGIARTSAPWLFETLSAAWVEHRRSVWVATGMFAVGTAIGIALLFAGVNLLEIVAELLEEELLPELEDEQANGELEFTAMFFIENNSIPFLMAIGGALTLGLLTAFIMVFNGIIVGNVSAAAADIAGVDFILAALVPHGIFELPALFLAAGVGFRLLSRFGQRVLGSRDAFFTRPYLVRTAVFVLFAWLLLVLAAFVEAYVTPELLEVLFADLLEGPEDAPVTP</sequence>
<dbReference type="STRING" id="1227493.C483_10656"/>
<dbReference type="InterPro" id="IPR002798">
    <property type="entry name" value="SpoIIM-like"/>
</dbReference>
<evidence type="ECO:0008006" key="5">
    <source>
        <dbReference type="Google" id="ProtNLM"/>
    </source>
</evidence>
<dbReference type="PATRIC" id="fig|1227493.4.peg.2123"/>
<keyword evidence="4" id="KW-1185">Reference proteome</keyword>
<feature type="transmembrane region" description="Helical" evidence="2">
    <location>
        <begin position="175"/>
        <end position="200"/>
    </location>
</feature>
<feature type="transmembrane region" description="Helical" evidence="2">
    <location>
        <begin position="325"/>
        <end position="346"/>
    </location>
</feature>
<evidence type="ECO:0000256" key="2">
    <source>
        <dbReference type="SAM" id="Phobius"/>
    </source>
</evidence>
<organism evidence="3 4">
    <name type="scientific">Natrialba hulunbeirensis JCM 10989</name>
    <dbReference type="NCBI Taxonomy" id="1227493"/>
    <lineage>
        <taxon>Archaea</taxon>
        <taxon>Methanobacteriati</taxon>
        <taxon>Methanobacteriota</taxon>
        <taxon>Stenosarchaea group</taxon>
        <taxon>Halobacteria</taxon>
        <taxon>Halobacteriales</taxon>
        <taxon>Natrialbaceae</taxon>
        <taxon>Natrialba</taxon>
    </lineage>
</organism>
<keyword evidence="2" id="KW-1133">Transmembrane helix</keyword>
<dbReference type="AlphaFoldDB" id="L9ZXV6"/>
<protein>
    <recommendedName>
        <fullName evidence="5">Stage II sporulation protein M</fullName>
    </recommendedName>
</protein>
<dbReference type="PANTHER" id="PTHR35337:SF1">
    <property type="entry name" value="SLR1478 PROTEIN"/>
    <property type="match status" value="1"/>
</dbReference>
<accession>L9ZXV6</accession>
<evidence type="ECO:0000256" key="1">
    <source>
        <dbReference type="SAM" id="MobiDB-lite"/>
    </source>
</evidence>
<evidence type="ECO:0000313" key="3">
    <source>
        <dbReference type="EMBL" id="ELY91139.1"/>
    </source>
</evidence>
<feature type="transmembrane region" description="Helical" evidence="2">
    <location>
        <begin position="108"/>
        <end position="129"/>
    </location>
</feature>
<keyword evidence="2" id="KW-0812">Transmembrane</keyword>
<dbReference type="OrthoDB" id="86288at2157"/>
<reference evidence="3 4" key="1">
    <citation type="journal article" date="2014" name="PLoS Genet.">
        <title>Phylogenetically driven sequencing of extremely halophilic archaea reveals strategies for static and dynamic osmo-response.</title>
        <authorList>
            <person name="Becker E.A."/>
            <person name="Seitzer P.M."/>
            <person name="Tritt A."/>
            <person name="Larsen D."/>
            <person name="Krusor M."/>
            <person name="Yao A.I."/>
            <person name="Wu D."/>
            <person name="Madern D."/>
            <person name="Eisen J.A."/>
            <person name="Darling A.E."/>
            <person name="Facciotti M.T."/>
        </authorList>
    </citation>
    <scope>NUCLEOTIDE SEQUENCE [LARGE SCALE GENOMIC DNA]</scope>
    <source>
        <strain evidence="3 4">JCM 10989</strain>
    </source>
</reference>
<feature type="transmembrane region" description="Helical" evidence="2">
    <location>
        <begin position="239"/>
        <end position="259"/>
    </location>
</feature>